<evidence type="ECO:0000256" key="1">
    <source>
        <dbReference type="SAM" id="SignalP"/>
    </source>
</evidence>
<dbReference type="Proteomes" id="UP001230426">
    <property type="component" value="Unassembled WGS sequence"/>
</dbReference>
<proteinExistence type="predicted"/>
<organism evidence="2 3">
    <name type="scientific">Streptosporangium brasiliense</name>
    <dbReference type="NCBI Taxonomy" id="47480"/>
    <lineage>
        <taxon>Bacteria</taxon>
        <taxon>Bacillati</taxon>
        <taxon>Actinomycetota</taxon>
        <taxon>Actinomycetes</taxon>
        <taxon>Streptosporangiales</taxon>
        <taxon>Streptosporangiaceae</taxon>
        <taxon>Streptosporangium</taxon>
    </lineage>
</organism>
<gene>
    <name evidence="2" type="ORF">J2S55_002193</name>
</gene>
<sequence>MRRMIATLTGATAAALIAPALVAAPANAQAAPAAPAAQIAQTDPVSALKSQFRTHRGVKLAENSKIIGEGKNNRAIFSRRNGVLEFGKQGVVASDLTEKFTLPGAEKELKNLFGPSRTLMVKGVSYISGGFYGDALPEGKEWLRVKGGAVVAGNPAQQIVNPLEPATLKAALAHTTAKRPGGTWDGTRTVVHSGTITLGELYKVSPTVRALLGAKPSAKSATLPVSWKLYLGPDQLVRRAVSSWTQSLRGLTSLDMTYLNDSRYSGWGVKSAIKAPSAAQVADFDELDLGDEQSEDPYTQVFKD</sequence>
<reference evidence="2 3" key="1">
    <citation type="submission" date="2023-07" db="EMBL/GenBank/DDBJ databases">
        <title>Sequencing the genomes of 1000 actinobacteria strains.</title>
        <authorList>
            <person name="Klenk H.-P."/>
        </authorList>
    </citation>
    <scope>NUCLEOTIDE SEQUENCE [LARGE SCALE GENOMIC DNA]</scope>
    <source>
        <strain evidence="2 3">DSM 44109</strain>
    </source>
</reference>
<evidence type="ECO:0000313" key="2">
    <source>
        <dbReference type="EMBL" id="MDP9862927.1"/>
    </source>
</evidence>
<accession>A0ABT9R236</accession>
<comment type="caution">
    <text evidence="2">The sequence shown here is derived from an EMBL/GenBank/DDBJ whole genome shotgun (WGS) entry which is preliminary data.</text>
</comment>
<dbReference type="EMBL" id="JAUSRB010000002">
    <property type="protein sequence ID" value="MDP9862927.1"/>
    <property type="molecule type" value="Genomic_DNA"/>
</dbReference>
<evidence type="ECO:0008006" key="4">
    <source>
        <dbReference type="Google" id="ProtNLM"/>
    </source>
</evidence>
<keyword evidence="1" id="KW-0732">Signal</keyword>
<feature type="chain" id="PRO_5045487917" description="Lipoprotein" evidence="1">
    <location>
        <begin position="31"/>
        <end position="304"/>
    </location>
</feature>
<name>A0ABT9R236_9ACTN</name>
<keyword evidence="3" id="KW-1185">Reference proteome</keyword>
<protein>
    <recommendedName>
        <fullName evidence="4">Lipoprotein</fullName>
    </recommendedName>
</protein>
<evidence type="ECO:0000313" key="3">
    <source>
        <dbReference type="Proteomes" id="UP001230426"/>
    </source>
</evidence>
<feature type="signal peptide" evidence="1">
    <location>
        <begin position="1"/>
        <end position="30"/>
    </location>
</feature>
<dbReference type="RefSeq" id="WP_306859375.1">
    <property type="nucleotide sequence ID" value="NZ_JAUSRB010000002.1"/>
</dbReference>